<dbReference type="SUPFAM" id="SSF47781">
    <property type="entry name" value="RuvA domain 2-like"/>
    <property type="match status" value="2"/>
</dbReference>
<dbReference type="GO" id="GO:0005829">
    <property type="term" value="C:cytosol"/>
    <property type="evidence" value="ECO:0007669"/>
    <property type="project" value="TreeGrafter"/>
</dbReference>
<dbReference type="Gene3D" id="2.40.50.140">
    <property type="entry name" value="Nucleic acid-binding proteins"/>
    <property type="match status" value="1"/>
</dbReference>
<dbReference type="Pfam" id="PF22706">
    <property type="entry name" value="Tex_central_region"/>
    <property type="match status" value="1"/>
</dbReference>
<dbReference type="InterPro" id="IPR006641">
    <property type="entry name" value="YqgF/RNaseH-like_dom"/>
</dbReference>
<dbReference type="InterPro" id="IPR023319">
    <property type="entry name" value="Tex-like_HTH_dom_sf"/>
</dbReference>
<dbReference type="SMART" id="SM00316">
    <property type="entry name" value="S1"/>
    <property type="match status" value="1"/>
</dbReference>
<feature type="domain" description="S1 motif" evidence="2">
    <location>
        <begin position="650"/>
        <end position="719"/>
    </location>
</feature>
<protein>
    <submittedName>
        <fullName evidence="4">RNA-binding transcriptional accessory protein</fullName>
    </submittedName>
</protein>
<dbReference type="OrthoDB" id="9804714at2"/>
<dbReference type="GO" id="GO:0003735">
    <property type="term" value="F:structural constituent of ribosome"/>
    <property type="evidence" value="ECO:0007669"/>
    <property type="project" value="TreeGrafter"/>
</dbReference>
<evidence type="ECO:0000313" key="3">
    <source>
        <dbReference type="EMBL" id="MBK5074306.1"/>
    </source>
</evidence>
<dbReference type="FunFam" id="2.40.50.140:FF:000051">
    <property type="entry name" value="RNA-binding transcriptional accessory protein"/>
    <property type="match status" value="1"/>
</dbReference>
<proteinExistence type="predicted"/>
<keyword evidence="6" id="KW-1185">Reference proteome</keyword>
<dbReference type="Pfam" id="PF00575">
    <property type="entry name" value="S1"/>
    <property type="match status" value="1"/>
</dbReference>
<dbReference type="InterPro" id="IPR012337">
    <property type="entry name" value="RNaseH-like_sf"/>
</dbReference>
<dbReference type="InterPro" id="IPR018974">
    <property type="entry name" value="Tex-like_N"/>
</dbReference>
<dbReference type="GO" id="GO:0006412">
    <property type="term" value="P:translation"/>
    <property type="evidence" value="ECO:0007669"/>
    <property type="project" value="TreeGrafter"/>
</dbReference>
<dbReference type="FunFam" id="1.10.150.310:FF:000001">
    <property type="entry name" value="RNA-binding transcriptional accessory protein"/>
    <property type="match status" value="1"/>
</dbReference>
<dbReference type="InterPro" id="IPR032639">
    <property type="entry name" value="Tex_YqgF"/>
</dbReference>
<feature type="region of interest" description="Disordered" evidence="1">
    <location>
        <begin position="718"/>
        <end position="774"/>
    </location>
</feature>
<dbReference type="Gene3D" id="1.10.3500.10">
    <property type="entry name" value="Tex N-terminal region-like"/>
    <property type="match status" value="1"/>
</dbReference>
<dbReference type="InterPro" id="IPR055179">
    <property type="entry name" value="Tex-like_central_region"/>
</dbReference>
<dbReference type="InterPro" id="IPR041692">
    <property type="entry name" value="HHH_9"/>
</dbReference>
<dbReference type="Gene3D" id="1.10.150.310">
    <property type="entry name" value="Tex RuvX-like domain-like"/>
    <property type="match status" value="1"/>
</dbReference>
<dbReference type="SMART" id="SM00732">
    <property type="entry name" value="YqgFc"/>
    <property type="match status" value="1"/>
</dbReference>
<reference evidence="4 6" key="1">
    <citation type="submission" date="2020-11" db="EMBL/GenBank/DDBJ databases">
        <title>Insectihabitans protaetiae gen. nov. sp. nov. and Insectihabitans allomyrinae sp. nov., isolated from larvae of Protaetia brevitarsis seulensis and Allomyrina dichotoma, respectively.</title>
        <authorList>
            <person name="Lee S.D."/>
            <person name="Byeon Y.-S."/>
            <person name="Kim S.-M."/>
            <person name="Yang H.L."/>
            <person name="Kim I.S."/>
        </authorList>
    </citation>
    <scope>NUCLEOTIDE SEQUENCE</scope>
    <source>
        <strain evidence="4">CWB-B4</strain>
        <strain evidence="3 6">CWB-B43</strain>
    </source>
</reference>
<dbReference type="SUPFAM" id="SSF53098">
    <property type="entry name" value="Ribonuclease H-like"/>
    <property type="match status" value="1"/>
</dbReference>
<dbReference type="FunFam" id="1.10.10.650:FF:000001">
    <property type="entry name" value="S1 RNA-binding domain 1"/>
    <property type="match status" value="1"/>
</dbReference>
<dbReference type="PANTHER" id="PTHR10724:SF10">
    <property type="entry name" value="S1 RNA-BINDING DOMAIN-CONTAINING PROTEIN 1"/>
    <property type="match status" value="1"/>
</dbReference>
<dbReference type="InterPro" id="IPR010994">
    <property type="entry name" value="RuvA_2-like"/>
</dbReference>
<comment type="caution">
    <text evidence="4">The sequence shown here is derived from an EMBL/GenBank/DDBJ whole genome shotgun (WGS) entry which is preliminary data.</text>
</comment>
<sequence>MNNLLSRTIANELQVRPEQVLSTINLLDEGNTVPFIARYRKEVTGGLDDTQLRQLETRLVYLRELEDRRQTILKSIDEQGKLSSELASAINGTMSKTELEDLYLPYKPKRRTRGQIAIEAGLEPLADSLWQDPQQEPEQAALPYVDNDKGVADTKAALDGARYILMERFSEDAALLSKIREYLWKNAYLTSRMLEGKEQEGAKFRDYFAHQEPISGTPSHRALAMFRGRNEGILSLSLNADPQHDEPPRESYCEQIIADHLNLRLNNAPADSWRKAVVNWTWRIKILMHMETELMGSLRERAEDEAINVFARNMQDLLMAAPAGMRATMGLDPGLRTGVKVAVVDATGKLVATDTIYPHTGQAAKAAAIVAALCIKHNVELVAIGNGTASRETERFYLELQRQYPEVKGQKVIVSEAGASVYSASELAALEFPDLDVSLRGAVSIARRLQDPLAELVKIEPKSIGVGQYQHDVSQTLLARRLDAVVEDCVNAVGVDLNTASVPLLTRVAGLSRVIAQNIVDWRDTHGRFNNRSQLMDVSRLGPKAFEQCAGFLRINQGDNPLDSSTVHPETYPVVERILQATQKTLHDLMGSPDALRGIRASDFTDERFGVPTVTDILKELEKPGRDPRPEFKTANFAEGVETLNDLNIGMILEGTVTNVTNFGAFVDIGVHQDGLVHISSLADKFVEDPHTVVKAGDIVKVKVMEVDLDRKRIALSMRLDEQPGEGSSRKSAPADNNSRPQRRPAPQQAKPASGSNNSAMGDALAAALNKMKR</sequence>
<dbReference type="SUPFAM" id="SSF50249">
    <property type="entry name" value="Nucleic acid-binding proteins"/>
    <property type="match status" value="1"/>
</dbReference>
<dbReference type="RefSeq" id="WP_140918892.1">
    <property type="nucleotide sequence ID" value="NZ_JABMLK010000001.1"/>
</dbReference>
<dbReference type="InterPro" id="IPR050437">
    <property type="entry name" value="Ribos_protein_bS1-like"/>
</dbReference>
<dbReference type="Gene3D" id="3.30.420.140">
    <property type="entry name" value="YqgF/RNase H-like domain"/>
    <property type="match status" value="1"/>
</dbReference>
<dbReference type="PANTHER" id="PTHR10724">
    <property type="entry name" value="30S RIBOSOMAL PROTEIN S1"/>
    <property type="match status" value="1"/>
</dbReference>
<dbReference type="InterPro" id="IPR023323">
    <property type="entry name" value="Tex-like_dom_sf"/>
</dbReference>
<evidence type="ECO:0000313" key="4">
    <source>
        <dbReference type="EMBL" id="MBK5177615.1"/>
    </source>
</evidence>
<name>A0A9D7AKL0_9GAMM</name>
<dbReference type="InterPro" id="IPR037027">
    <property type="entry name" value="YqgF/RNaseH-like_dom_sf"/>
</dbReference>
<dbReference type="EMBL" id="JADRCQ010000004">
    <property type="protein sequence ID" value="MBK5074306.1"/>
    <property type="molecule type" value="Genomic_DNA"/>
</dbReference>
<dbReference type="InterPro" id="IPR012340">
    <property type="entry name" value="NA-bd_OB-fold"/>
</dbReference>
<dbReference type="Gene3D" id="1.10.10.650">
    <property type="entry name" value="RuvA domain 2-like"/>
    <property type="match status" value="1"/>
</dbReference>
<dbReference type="CDD" id="cd05685">
    <property type="entry name" value="S1_Tex"/>
    <property type="match status" value="1"/>
</dbReference>
<dbReference type="Pfam" id="PF17674">
    <property type="entry name" value="HHH_9"/>
    <property type="match status" value="1"/>
</dbReference>
<dbReference type="Pfam" id="PF12836">
    <property type="entry name" value="HHH_3"/>
    <property type="match status" value="1"/>
</dbReference>
<evidence type="ECO:0000313" key="6">
    <source>
        <dbReference type="Proteomes" id="UP001296969"/>
    </source>
</evidence>
<dbReference type="AlphaFoldDB" id="A0A9D7AKL0"/>
<accession>A0A9D7AKL0</accession>
<dbReference type="GO" id="GO:0006139">
    <property type="term" value="P:nucleobase-containing compound metabolic process"/>
    <property type="evidence" value="ECO:0007669"/>
    <property type="project" value="InterPro"/>
</dbReference>
<evidence type="ECO:0000313" key="5">
    <source>
        <dbReference type="Proteomes" id="UP000807542"/>
    </source>
</evidence>
<dbReference type="Pfam" id="PF16921">
    <property type="entry name" value="Tex_YqgF"/>
    <property type="match status" value="1"/>
</dbReference>
<dbReference type="PROSITE" id="PS50126">
    <property type="entry name" value="S1"/>
    <property type="match status" value="1"/>
</dbReference>
<evidence type="ECO:0000259" key="2">
    <source>
        <dbReference type="PROSITE" id="PS50126"/>
    </source>
</evidence>
<dbReference type="Pfam" id="PF09371">
    <property type="entry name" value="Tex_N"/>
    <property type="match status" value="1"/>
</dbReference>
<dbReference type="EMBL" id="JADRCP010000004">
    <property type="protein sequence ID" value="MBK5177615.1"/>
    <property type="molecule type" value="Genomic_DNA"/>
</dbReference>
<dbReference type="GO" id="GO:0003729">
    <property type="term" value="F:mRNA binding"/>
    <property type="evidence" value="ECO:0007669"/>
    <property type="project" value="TreeGrafter"/>
</dbReference>
<organism evidence="4 5">
    <name type="scientific">Limnobaculum xujianqingii</name>
    <dbReference type="NCBI Taxonomy" id="2738837"/>
    <lineage>
        <taxon>Bacteria</taxon>
        <taxon>Pseudomonadati</taxon>
        <taxon>Pseudomonadota</taxon>
        <taxon>Gammaproteobacteria</taxon>
        <taxon>Enterobacterales</taxon>
        <taxon>Budviciaceae</taxon>
        <taxon>Limnobaculum</taxon>
    </lineage>
</organism>
<gene>
    <name evidence="4" type="ORF">I2492_14940</name>
    <name evidence="3" type="ORF">I2493_14940</name>
</gene>
<dbReference type="Proteomes" id="UP001296969">
    <property type="component" value="Unassembled WGS sequence"/>
</dbReference>
<dbReference type="InterPro" id="IPR003029">
    <property type="entry name" value="S1_domain"/>
</dbReference>
<dbReference type="SUPFAM" id="SSF158832">
    <property type="entry name" value="Tex N-terminal region-like"/>
    <property type="match status" value="1"/>
</dbReference>
<dbReference type="InterPro" id="IPR044146">
    <property type="entry name" value="S1_Tex"/>
</dbReference>
<evidence type="ECO:0000256" key="1">
    <source>
        <dbReference type="SAM" id="MobiDB-lite"/>
    </source>
</evidence>
<dbReference type="Proteomes" id="UP000807542">
    <property type="component" value="Unassembled WGS sequence"/>
</dbReference>
<dbReference type="FunFam" id="3.30.420.140:FF:000001">
    <property type="entry name" value="RNA-binding transcriptional accessory protein"/>
    <property type="match status" value="1"/>
</dbReference>